<sequence length="356" mass="40591">MGISAKRIVKNTKFHKAKQNNIQASFLLKLSKLTSEGFVLKEALQFLATIMPKEKVWIKTIIIGLEGGQRFDEMLKKVGFPERITAQVYLSLIHGRFAEALQSSGNYLSEKSRQEKQLSKLLQYPVLLLGFMSGVVLAIRMILLPNLLSLGIGDTKNNSIITFLAVSFVQYFPYLLGFCVLTLGSMGLICYYRLHQQSAIRKAVTLTSLPYFGKMMRFYYTSYFSYEWSQLFKSGLQLNEMIQLMQTNSTTKLMQEVALEIEKSLMEGKNFKQSMEEFPFFTDELGLIVLHGEATSQLGSELAVYSEDCKQQLTEKIEKNLSYIQPVMFILIALIILCVYLALLLPMYSLFEGETF</sequence>
<evidence type="ECO:0000256" key="1">
    <source>
        <dbReference type="ARBA" id="ARBA00004651"/>
    </source>
</evidence>
<evidence type="ECO:0000256" key="5">
    <source>
        <dbReference type="ARBA" id="ARBA00022989"/>
    </source>
</evidence>
<dbReference type="PANTHER" id="PTHR30012">
    <property type="entry name" value="GENERAL SECRETION PATHWAY PROTEIN"/>
    <property type="match status" value="1"/>
</dbReference>
<dbReference type="PANTHER" id="PTHR30012:SF0">
    <property type="entry name" value="TYPE II SECRETION SYSTEM PROTEIN F-RELATED"/>
    <property type="match status" value="1"/>
</dbReference>
<dbReference type="AlphaFoldDB" id="A0A1I5W582"/>
<gene>
    <name evidence="9" type="ORF">SAMN04488506_0753</name>
</gene>
<keyword evidence="3" id="KW-1003">Cell membrane</keyword>
<dbReference type="NCBIfam" id="NF041012">
    <property type="entry name" value="T4P_ComGB"/>
    <property type="match status" value="1"/>
</dbReference>
<evidence type="ECO:0000256" key="6">
    <source>
        <dbReference type="ARBA" id="ARBA00023136"/>
    </source>
</evidence>
<feature type="transmembrane region" description="Helical" evidence="7">
    <location>
        <begin position="171"/>
        <end position="192"/>
    </location>
</feature>
<dbReference type="RefSeq" id="WP_092479811.1">
    <property type="nucleotide sequence ID" value="NZ_FOXW01000002.1"/>
</dbReference>
<evidence type="ECO:0000313" key="10">
    <source>
        <dbReference type="Proteomes" id="UP000199136"/>
    </source>
</evidence>
<evidence type="ECO:0000256" key="3">
    <source>
        <dbReference type="ARBA" id="ARBA00022475"/>
    </source>
</evidence>
<dbReference type="GO" id="GO:0005886">
    <property type="term" value="C:plasma membrane"/>
    <property type="evidence" value="ECO:0007669"/>
    <property type="project" value="UniProtKB-SubCell"/>
</dbReference>
<comment type="similarity">
    <text evidence="2">Belongs to the GSP F family.</text>
</comment>
<dbReference type="STRING" id="82801.SAMN04488506_0753"/>
<dbReference type="OrthoDB" id="2294348at2"/>
<evidence type="ECO:0000256" key="4">
    <source>
        <dbReference type="ARBA" id="ARBA00022692"/>
    </source>
</evidence>
<evidence type="ECO:0000256" key="7">
    <source>
        <dbReference type="SAM" id="Phobius"/>
    </source>
</evidence>
<protein>
    <submittedName>
        <fullName evidence="9">Competence protein ComGB</fullName>
    </submittedName>
</protein>
<organism evidence="9 10">
    <name type="scientific">Desemzia incerta</name>
    <dbReference type="NCBI Taxonomy" id="82801"/>
    <lineage>
        <taxon>Bacteria</taxon>
        <taxon>Bacillati</taxon>
        <taxon>Bacillota</taxon>
        <taxon>Bacilli</taxon>
        <taxon>Lactobacillales</taxon>
        <taxon>Carnobacteriaceae</taxon>
        <taxon>Desemzia</taxon>
    </lineage>
</organism>
<keyword evidence="10" id="KW-1185">Reference proteome</keyword>
<keyword evidence="4 7" id="KW-0812">Transmembrane</keyword>
<evidence type="ECO:0000259" key="8">
    <source>
        <dbReference type="Pfam" id="PF00482"/>
    </source>
</evidence>
<proteinExistence type="inferred from homology"/>
<dbReference type="EMBL" id="FOXW01000002">
    <property type="protein sequence ID" value="SFQ14416.1"/>
    <property type="molecule type" value="Genomic_DNA"/>
</dbReference>
<evidence type="ECO:0000256" key="2">
    <source>
        <dbReference type="ARBA" id="ARBA00005745"/>
    </source>
</evidence>
<accession>A0A1I5W582</accession>
<evidence type="ECO:0000313" key="9">
    <source>
        <dbReference type="EMBL" id="SFQ14416.1"/>
    </source>
</evidence>
<name>A0A1I5W582_9LACT</name>
<dbReference type="InterPro" id="IPR047692">
    <property type="entry name" value="T4P_ComGB"/>
</dbReference>
<dbReference type="PRINTS" id="PR00812">
    <property type="entry name" value="BCTERIALGSPF"/>
</dbReference>
<dbReference type="Gene3D" id="1.20.81.30">
    <property type="entry name" value="Type II secretion system (T2SS), domain F"/>
    <property type="match status" value="2"/>
</dbReference>
<feature type="transmembrane region" description="Helical" evidence="7">
    <location>
        <begin position="327"/>
        <end position="351"/>
    </location>
</feature>
<keyword evidence="6 7" id="KW-0472">Membrane</keyword>
<feature type="domain" description="Type II secretion system protein GspF" evidence="8">
    <location>
        <begin position="225"/>
        <end position="346"/>
    </location>
</feature>
<feature type="transmembrane region" description="Helical" evidence="7">
    <location>
        <begin position="121"/>
        <end position="143"/>
    </location>
</feature>
<reference evidence="9 10" key="1">
    <citation type="submission" date="2016-10" db="EMBL/GenBank/DDBJ databases">
        <authorList>
            <person name="de Groot N.N."/>
        </authorList>
    </citation>
    <scope>NUCLEOTIDE SEQUENCE [LARGE SCALE GENOMIC DNA]</scope>
    <source>
        <strain evidence="9 10">DSM 20581</strain>
    </source>
</reference>
<dbReference type="InterPro" id="IPR003004">
    <property type="entry name" value="GspF/PilC"/>
</dbReference>
<dbReference type="Proteomes" id="UP000199136">
    <property type="component" value="Unassembled WGS sequence"/>
</dbReference>
<dbReference type="Pfam" id="PF00482">
    <property type="entry name" value="T2SSF"/>
    <property type="match status" value="2"/>
</dbReference>
<dbReference type="InterPro" id="IPR042094">
    <property type="entry name" value="T2SS_GspF_sf"/>
</dbReference>
<comment type="subcellular location">
    <subcellularLocation>
        <location evidence="1">Cell membrane</location>
        <topology evidence="1">Multi-pass membrane protein</topology>
    </subcellularLocation>
</comment>
<feature type="domain" description="Type II secretion system protein GspF" evidence="8">
    <location>
        <begin position="26"/>
        <end position="145"/>
    </location>
</feature>
<dbReference type="InterPro" id="IPR018076">
    <property type="entry name" value="T2SS_GspF_dom"/>
</dbReference>
<keyword evidence="5 7" id="KW-1133">Transmembrane helix</keyword>